<dbReference type="AlphaFoldDB" id="A0A1N6MXI0"/>
<sequence>MSKKYLTYYIVSNIFALALIILNSFYICFNLYYFNFTSYEIIIASILIYSLILKKALTVALAFYVIILNEIARRKKKYISFFDFMKGKKDIVVEKIDLFIIFSFSLSFIYFSFLSLSAIYFILNNYIPFITESITYDQTYIISCIINLLIIIVSIIPLFRARKIYKNQKNKKEHIII</sequence>
<reference evidence="2 5" key="3">
    <citation type="journal article" date="2017" name="Nat. Microbiol.">
        <title>Natural product diversity associated with the nematode symbionts Photorhabdus and Xenorhabdus.</title>
        <authorList>
            <person name="Tobias N.J."/>
            <person name="Wolff H."/>
            <person name="Djahanschiri B."/>
            <person name="Grundmann F."/>
            <person name="Kronenwerth M."/>
            <person name="Shi Y.M."/>
            <person name="Simonyi S."/>
            <person name="Grun P."/>
            <person name="Shapiro-Ilan D."/>
            <person name="Pidot S.J."/>
            <person name="Stinear T.P."/>
            <person name="Ebersberger I."/>
            <person name="Bode H.B."/>
        </authorList>
    </citation>
    <scope>NUCLEOTIDE SEQUENCE [LARGE SCALE GENOMIC DNA]</scope>
    <source>
        <strain evidence="2 5">DSM 16336</strain>
    </source>
</reference>
<keyword evidence="5" id="KW-1185">Reference proteome</keyword>
<organism evidence="3 4">
    <name type="scientific">Xenorhabdus innexi</name>
    <dbReference type="NCBI Taxonomy" id="290109"/>
    <lineage>
        <taxon>Bacteria</taxon>
        <taxon>Pseudomonadati</taxon>
        <taxon>Pseudomonadota</taxon>
        <taxon>Gammaproteobacteria</taxon>
        <taxon>Enterobacterales</taxon>
        <taxon>Morganellaceae</taxon>
        <taxon>Xenorhabdus</taxon>
    </lineage>
</organism>
<dbReference type="EMBL" id="NIBU01000056">
    <property type="protein sequence ID" value="PHM30349.1"/>
    <property type="molecule type" value="Genomic_DNA"/>
</dbReference>
<accession>A0A1N6MXI0</accession>
<evidence type="ECO:0000313" key="5">
    <source>
        <dbReference type="Proteomes" id="UP000224871"/>
    </source>
</evidence>
<protein>
    <submittedName>
        <fullName evidence="3">Uncharacterized protein</fullName>
    </submittedName>
</protein>
<reference evidence="4" key="2">
    <citation type="submission" date="2016-12" db="EMBL/GenBank/DDBJ databases">
        <authorList>
            <person name="Gaudriault S."/>
        </authorList>
    </citation>
    <scope>NUCLEOTIDE SEQUENCE [LARGE SCALE GENOMIC DNA]</scope>
    <source>
        <strain evidence="4">HGB1681 (deposited as PTA-6826 in the American Type Culture Collection)</strain>
    </source>
</reference>
<dbReference type="EMBL" id="FTLG01000124">
    <property type="protein sequence ID" value="SIP73429.1"/>
    <property type="molecule type" value="Genomic_DNA"/>
</dbReference>
<keyword evidence="1" id="KW-1133">Transmembrane helix</keyword>
<dbReference type="RefSeq" id="WP_086953003.1">
    <property type="nucleotide sequence ID" value="NZ_CAWNQC010000255.1"/>
</dbReference>
<name>A0A1N6MXI0_9GAMM</name>
<keyword evidence="1" id="KW-0812">Transmembrane</keyword>
<keyword evidence="1" id="KW-0472">Membrane</keyword>
<feature type="transmembrane region" description="Helical" evidence="1">
    <location>
        <begin position="41"/>
        <end position="67"/>
    </location>
</feature>
<evidence type="ECO:0000313" key="3">
    <source>
        <dbReference type="EMBL" id="SIP73429.1"/>
    </source>
</evidence>
<dbReference type="Proteomes" id="UP000196435">
    <property type="component" value="Unassembled WGS sequence"/>
</dbReference>
<evidence type="ECO:0000256" key="1">
    <source>
        <dbReference type="SAM" id="Phobius"/>
    </source>
</evidence>
<reference evidence="3" key="1">
    <citation type="submission" date="2016-12" db="EMBL/GenBank/DDBJ databases">
        <authorList>
            <person name="Song W.-J."/>
            <person name="Kurnit D.M."/>
        </authorList>
    </citation>
    <scope>NUCLEOTIDE SEQUENCE [LARGE SCALE GENOMIC DNA]</scope>
    <source>
        <strain evidence="3">HGB1681</strain>
    </source>
</reference>
<gene>
    <name evidence="2" type="ORF">Xinn_03323</name>
    <name evidence="3" type="ORF">XIS1_210013</name>
</gene>
<feature type="transmembrane region" description="Helical" evidence="1">
    <location>
        <begin position="7"/>
        <end position="35"/>
    </location>
</feature>
<feature type="transmembrane region" description="Helical" evidence="1">
    <location>
        <begin position="140"/>
        <end position="159"/>
    </location>
</feature>
<evidence type="ECO:0000313" key="4">
    <source>
        <dbReference type="Proteomes" id="UP000196435"/>
    </source>
</evidence>
<evidence type="ECO:0000313" key="2">
    <source>
        <dbReference type="EMBL" id="PHM30349.1"/>
    </source>
</evidence>
<feature type="transmembrane region" description="Helical" evidence="1">
    <location>
        <begin position="98"/>
        <end position="120"/>
    </location>
</feature>
<proteinExistence type="predicted"/>
<dbReference type="Proteomes" id="UP000224871">
    <property type="component" value="Unassembled WGS sequence"/>
</dbReference>